<protein>
    <recommendedName>
        <fullName evidence="4">DUF3221 domain-containing protein</fullName>
    </recommendedName>
</protein>
<sequence length="123" mass="14019">MKTKFLVLSSVLVMSVIMFSSFKTENVNAIEIKSQDELVVKGTYDGHEDYGYNFIVLDSEGVEITLTFERVEQSVLDTFKLDSEDLINKKFKITYKVSAETEIDDEGTKYDIDVNTIIKLEAL</sequence>
<evidence type="ECO:0000313" key="3">
    <source>
        <dbReference type="Proteomes" id="UP001589590"/>
    </source>
</evidence>
<reference evidence="2 3" key="1">
    <citation type="submission" date="2024-09" db="EMBL/GenBank/DDBJ databases">
        <authorList>
            <person name="Sun Q."/>
            <person name="Mori K."/>
        </authorList>
    </citation>
    <scope>NUCLEOTIDE SEQUENCE [LARGE SCALE GENOMIC DNA]</scope>
    <source>
        <strain evidence="2 3">CECT 8300</strain>
    </source>
</reference>
<gene>
    <name evidence="2" type="ORF">ACFFU1_04280</name>
</gene>
<accession>A0ABV5GWU7</accession>
<comment type="caution">
    <text evidence="2">The sequence shown here is derived from an EMBL/GenBank/DDBJ whole genome shotgun (WGS) entry which is preliminary data.</text>
</comment>
<dbReference type="RefSeq" id="WP_290268412.1">
    <property type="nucleotide sequence ID" value="NZ_JAUFQP010000004.1"/>
</dbReference>
<dbReference type="EMBL" id="JBHMFA010000001">
    <property type="protein sequence ID" value="MFB9104107.1"/>
    <property type="molecule type" value="Genomic_DNA"/>
</dbReference>
<proteinExistence type="predicted"/>
<keyword evidence="3" id="KW-1185">Reference proteome</keyword>
<feature type="signal peptide" evidence="1">
    <location>
        <begin position="1"/>
        <end position="29"/>
    </location>
</feature>
<organism evidence="2 3">
    <name type="scientific">Algibacter miyuki</name>
    <dbReference type="NCBI Taxonomy" id="1306933"/>
    <lineage>
        <taxon>Bacteria</taxon>
        <taxon>Pseudomonadati</taxon>
        <taxon>Bacteroidota</taxon>
        <taxon>Flavobacteriia</taxon>
        <taxon>Flavobacteriales</taxon>
        <taxon>Flavobacteriaceae</taxon>
        <taxon>Algibacter</taxon>
    </lineage>
</organism>
<evidence type="ECO:0000313" key="2">
    <source>
        <dbReference type="EMBL" id="MFB9104107.1"/>
    </source>
</evidence>
<dbReference type="Proteomes" id="UP001589590">
    <property type="component" value="Unassembled WGS sequence"/>
</dbReference>
<feature type="chain" id="PRO_5047105454" description="DUF3221 domain-containing protein" evidence="1">
    <location>
        <begin position="30"/>
        <end position="123"/>
    </location>
</feature>
<evidence type="ECO:0008006" key="4">
    <source>
        <dbReference type="Google" id="ProtNLM"/>
    </source>
</evidence>
<name>A0ABV5GWU7_9FLAO</name>
<keyword evidence="1" id="KW-0732">Signal</keyword>
<evidence type="ECO:0000256" key="1">
    <source>
        <dbReference type="SAM" id="SignalP"/>
    </source>
</evidence>